<organism evidence="2 3">
    <name type="scientific">Solanum pennellii</name>
    <name type="common">Tomato</name>
    <name type="synonym">Lycopersicon pennellii</name>
    <dbReference type="NCBI Taxonomy" id="28526"/>
    <lineage>
        <taxon>Eukaryota</taxon>
        <taxon>Viridiplantae</taxon>
        <taxon>Streptophyta</taxon>
        <taxon>Embryophyta</taxon>
        <taxon>Tracheophyta</taxon>
        <taxon>Spermatophyta</taxon>
        <taxon>Magnoliopsida</taxon>
        <taxon>eudicotyledons</taxon>
        <taxon>Gunneridae</taxon>
        <taxon>Pentapetalae</taxon>
        <taxon>asterids</taxon>
        <taxon>lamiids</taxon>
        <taxon>Solanales</taxon>
        <taxon>Solanaceae</taxon>
        <taxon>Solanoideae</taxon>
        <taxon>Solaneae</taxon>
        <taxon>Solanum</taxon>
        <taxon>Solanum subgen. Lycopersicon</taxon>
    </lineage>
</organism>
<dbReference type="GeneID" id="107016989"/>
<proteinExistence type="predicted"/>
<reference evidence="3" key="2">
    <citation type="submission" date="2025-08" db="UniProtKB">
        <authorList>
            <consortium name="RefSeq"/>
        </authorList>
    </citation>
    <scope>IDENTIFICATION</scope>
</reference>
<dbReference type="InterPro" id="IPR036397">
    <property type="entry name" value="RNaseH_sf"/>
</dbReference>
<dbReference type="InterPro" id="IPR001584">
    <property type="entry name" value="Integrase_cat-core"/>
</dbReference>
<sequence>MIETDEDGGEGICGPFKENNSIIEEEAEPAVIRDAEPGEMLQNWTSTPILMSRTLCNVSYKPVNVMSCHELNEQNEVNDDEVDDYDKETSYKSVTKKVVADFVRNDLICRFGVPESIITDNGANLNSHLMNEICEQFKIIHRRSTAYRPQMNGAVEAANKNIKKILKKMIDKQRGWHEMLPYALLGYRTTVRTSTGATPYLLVYGTEAVVPVEVEIPSLRIIQEAELSNAEWVSKRIDQLALIEEKRMVAVCHGQLYRQRMTRAFHKRVRARSFEVGQLVLKRIFPHQDEYKGKFAPNWQGPYMVRKVLSGGALVLSEMDGTVWPKPVNSDAVKRYYA</sequence>
<protein>
    <submittedName>
        <fullName evidence="3">Uncharacterized protein K02A2.6-like</fullName>
    </submittedName>
</protein>
<dbReference type="PANTHER" id="PTHR48475:SF1">
    <property type="entry name" value="RNASE H TYPE-1 DOMAIN-CONTAINING PROTEIN"/>
    <property type="match status" value="1"/>
</dbReference>
<keyword evidence="2" id="KW-1185">Reference proteome</keyword>
<evidence type="ECO:0000313" key="3">
    <source>
        <dbReference type="RefSeq" id="XP_015072769.1"/>
    </source>
</evidence>
<reference evidence="2" key="1">
    <citation type="journal article" date="2014" name="Nat. Genet.">
        <title>The genome of the stress-tolerant wild tomato species Solanum pennellii.</title>
        <authorList>
            <person name="Bolger A."/>
            <person name="Scossa F."/>
            <person name="Bolger M.E."/>
            <person name="Lanz C."/>
            <person name="Maumus F."/>
            <person name="Tohge T."/>
            <person name="Quesneville H."/>
            <person name="Alseekh S."/>
            <person name="Sorensen I."/>
            <person name="Lichtenstein G."/>
            <person name="Fich E.A."/>
            <person name="Conte M."/>
            <person name="Keller H."/>
            <person name="Schneeberger K."/>
            <person name="Schwacke R."/>
            <person name="Ofner I."/>
            <person name="Vrebalov J."/>
            <person name="Xu Y."/>
            <person name="Osorio S."/>
            <person name="Aflitos S.A."/>
            <person name="Schijlen E."/>
            <person name="Jimenez-Gomez J.M."/>
            <person name="Ryngajllo M."/>
            <person name="Kimura S."/>
            <person name="Kumar R."/>
            <person name="Koenig D."/>
            <person name="Headland L.R."/>
            <person name="Maloof J.N."/>
            <person name="Sinha N."/>
            <person name="van Ham R.C."/>
            <person name="Lankhorst R.K."/>
            <person name="Mao L."/>
            <person name="Vogel A."/>
            <person name="Arsova B."/>
            <person name="Panstruga R."/>
            <person name="Fei Z."/>
            <person name="Rose J.K."/>
            <person name="Zamir D."/>
            <person name="Carrari F."/>
            <person name="Giovannoni J.J."/>
            <person name="Weigel D."/>
            <person name="Usadel B."/>
            <person name="Fernie A.R."/>
        </authorList>
    </citation>
    <scope>NUCLEOTIDE SEQUENCE [LARGE SCALE GENOMIC DNA]</scope>
    <source>
        <strain evidence="2">cv. LA0716</strain>
    </source>
</reference>
<evidence type="ECO:0000259" key="1">
    <source>
        <dbReference type="PROSITE" id="PS50994"/>
    </source>
</evidence>
<dbReference type="SUPFAM" id="SSF53098">
    <property type="entry name" value="Ribonuclease H-like"/>
    <property type="match status" value="1"/>
</dbReference>
<name>A0ABM1GL98_SOLPN</name>
<dbReference type="PANTHER" id="PTHR48475">
    <property type="entry name" value="RIBONUCLEASE H"/>
    <property type="match status" value="1"/>
</dbReference>
<dbReference type="InterPro" id="IPR012337">
    <property type="entry name" value="RNaseH-like_sf"/>
</dbReference>
<dbReference type="Proteomes" id="UP000694930">
    <property type="component" value="Chromosome 4"/>
</dbReference>
<accession>A0ABM1GL98</accession>
<dbReference type="RefSeq" id="XP_015072769.1">
    <property type="nucleotide sequence ID" value="XM_015217283.1"/>
</dbReference>
<feature type="domain" description="Integrase catalytic" evidence="1">
    <location>
        <begin position="33"/>
        <end position="207"/>
    </location>
</feature>
<dbReference type="PROSITE" id="PS50994">
    <property type="entry name" value="INTEGRASE"/>
    <property type="match status" value="1"/>
</dbReference>
<gene>
    <name evidence="3" type="primary">LOC107016989</name>
</gene>
<dbReference type="Gene3D" id="3.30.420.10">
    <property type="entry name" value="Ribonuclease H-like superfamily/Ribonuclease H"/>
    <property type="match status" value="1"/>
</dbReference>
<evidence type="ECO:0000313" key="2">
    <source>
        <dbReference type="Proteomes" id="UP000694930"/>
    </source>
</evidence>